<dbReference type="CDD" id="cd06171">
    <property type="entry name" value="Sigma70_r4"/>
    <property type="match status" value="1"/>
</dbReference>
<dbReference type="RefSeq" id="WP_078694330.1">
    <property type="nucleotide sequence ID" value="NZ_FUWX01000014.1"/>
</dbReference>
<evidence type="ECO:0000259" key="5">
    <source>
        <dbReference type="PROSITE" id="PS00716"/>
    </source>
</evidence>
<dbReference type="InterPro" id="IPR007630">
    <property type="entry name" value="RNA_pol_sigma70_r4"/>
</dbReference>
<dbReference type="InterPro" id="IPR009042">
    <property type="entry name" value="RNA_pol_sigma70_r1_2"/>
</dbReference>
<evidence type="ECO:0000256" key="1">
    <source>
        <dbReference type="ARBA" id="ARBA00023015"/>
    </source>
</evidence>
<dbReference type="STRING" id="180163.SAMN02745174_01866"/>
<keyword evidence="7" id="KW-1185">Reference proteome</keyword>
<dbReference type="OrthoDB" id="9809557at2"/>
<organism evidence="6 7">
    <name type="scientific">Cetobacterium ceti</name>
    <dbReference type="NCBI Taxonomy" id="180163"/>
    <lineage>
        <taxon>Bacteria</taxon>
        <taxon>Fusobacteriati</taxon>
        <taxon>Fusobacteriota</taxon>
        <taxon>Fusobacteriia</taxon>
        <taxon>Fusobacteriales</taxon>
        <taxon>Fusobacteriaceae</taxon>
        <taxon>Cetobacterium</taxon>
    </lineage>
</organism>
<dbReference type="PROSITE" id="PS00716">
    <property type="entry name" value="SIGMA70_2"/>
    <property type="match status" value="1"/>
</dbReference>
<dbReference type="PANTHER" id="PTHR30603">
    <property type="entry name" value="RNA POLYMERASE SIGMA FACTOR RPO"/>
    <property type="match status" value="1"/>
</dbReference>
<dbReference type="GO" id="GO:0016987">
    <property type="term" value="F:sigma factor activity"/>
    <property type="evidence" value="ECO:0007669"/>
    <property type="project" value="UniProtKB-KW"/>
</dbReference>
<dbReference type="AlphaFoldDB" id="A0A1T4PDG5"/>
<dbReference type="InterPro" id="IPR007627">
    <property type="entry name" value="RNA_pol_sigma70_r2"/>
</dbReference>
<dbReference type="InterPro" id="IPR013325">
    <property type="entry name" value="RNA_pol_sigma_r2"/>
</dbReference>
<reference evidence="6 7" key="1">
    <citation type="submission" date="2017-02" db="EMBL/GenBank/DDBJ databases">
        <authorList>
            <person name="Peterson S.W."/>
        </authorList>
    </citation>
    <scope>NUCLEOTIDE SEQUENCE [LARGE SCALE GENOMIC DNA]</scope>
    <source>
        <strain evidence="6 7">ATCC 700028</strain>
    </source>
</reference>
<name>A0A1T4PDG5_9FUSO</name>
<dbReference type="InterPro" id="IPR036388">
    <property type="entry name" value="WH-like_DNA-bd_sf"/>
</dbReference>
<dbReference type="Pfam" id="PF04542">
    <property type="entry name" value="Sigma70_r2"/>
    <property type="match status" value="1"/>
</dbReference>
<keyword evidence="3" id="KW-0238">DNA-binding</keyword>
<evidence type="ECO:0000256" key="2">
    <source>
        <dbReference type="ARBA" id="ARBA00023082"/>
    </source>
</evidence>
<dbReference type="Pfam" id="PF00140">
    <property type="entry name" value="Sigma70_r1_2"/>
    <property type="match status" value="1"/>
</dbReference>
<dbReference type="InterPro" id="IPR013324">
    <property type="entry name" value="RNA_pol_sigma_r3/r4-like"/>
</dbReference>
<keyword evidence="2" id="KW-0731">Sigma factor</keyword>
<keyword evidence="1" id="KW-0805">Transcription regulation</keyword>
<dbReference type="InterPro" id="IPR014284">
    <property type="entry name" value="RNA_pol_sigma-70_dom"/>
</dbReference>
<protein>
    <submittedName>
        <fullName evidence="6">RNA polymerase nonessential primary-like sigma factor</fullName>
    </submittedName>
</protein>
<dbReference type="Proteomes" id="UP000191153">
    <property type="component" value="Unassembled WGS sequence"/>
</dbReference>
<gene>
    <name evidence="6" type="ORF">SAMN02745174_01866</name>
</gene>
<keyword evidence="4" id="KW-0804">Transcription</keyword>
<evidence type="ECO:0000313" key="6">
    <source>
        <dbReference type="EMBL" id="SJZ89539.1"/>
    </source>
</evidence>
<dbReference type="Pfam" id="PF04545">
    <property type="entry name" value="Sigma70_r4"/>
    <property type="match status" value="1"/>
</dbReference>
<evidence type="ECO:0000256" key="3">
    <source>
        <dbReference type="ARBA" id="ARBA00023125"/>
    </source>
</evidence>
<dbReference type="InterPro" id="IPR000943">
    <property type="entry name" value="RNA_pol_sigma70"/>
</dbReference>
<dbReference type="PANTHER" id="PTHR30603:SF47">
    <property type="entry name" value="RNA POLYMERASE SIGMA FACTOR SIGD, CHLOROPLASTIC"/>
    <property type="match status" value="1"/>
</dbReference>
<dbReference type="PRINTS" id="PR00046">
    <property type="entry name" value="SIGMA70FCT"/>
</dbReference>
<dbReference type="InterPro" id="IPR050239">
    <property type="entry name" value="Sigma-70_RNA_pol_init_factors"/>
</dbReference>
<dbReference type="Gene3D" id="1.10.10.10">
    <property type="entry name" value="Winged helix-like DNA-binding domain superfamily/Winged helix DNA-binding domain"/>
    <property type="match status" value="2"/>
</dbReference>
<dbReference type="SUPFAM" id="SSF88946">
    <property type="entry name" value="Sigma2 domain of RNA polymerase sigma factors"/>
    <property type="match status" value="1"/>
</dbReference>
<sequence length="275" mass="32032">MRKHLDSYIAEISKIKNLTSQEEIYYSKRALNGDEDARETLIISNIRLVVSIAKNYLNSENELLDLIQEGIIGLSRAVELFDPDRGFRFSTYATYWIKQYISKACFNGFKNIKLPVYILELLYNYKKLQDKSFIENKELTDEDAAKILNISKKTLKLLKNINRNTISLYKEIKNSSEDIILLDTVEDSNFGNLSKKVEYLALQNQIEEALSILNQKEKTIIYNRYGFLSDQPKTLTEIGYELGVTRERIRQLEAKALNKLKVKLKKDSMYSLQRI</sequence>
<dbReference type="NCBIfam" id="TIGR02937">
    <property type="entry name" value="sigma70-ECF"/>
    <property type="match status" value="1"/>
</dbReference>
<proteinExistence type="predicted"/>
<evidence type="ECO:0000256" key="4">
    <source>
        <dbReference type="ARBA" id="ARBA00023163"/>
    </source>
</evidence>
<dbReference type="Gene3D" id="1.10.601.10">
    <property type="entry name" value="RNA Polymerase Primary Sigma Factor"/>
    <property type="match status" value="1"/>
</dbReference>
<dbReference type="PIRSF" id="PIRSF000770">
    <property type="entry name" value="RNA_pol_sigma-SigE/K"/>
    <property type="match status" value="1"/>
</dbReference>
<evidence type="ECO:0000313" key="7">
    <source>
        <dbReference type="Proteomes" id="UP000191153"/>
    </source>
</evidence>
<accession>A0A1T4PDG5</accession>
<feature type="domain" description="RNA polymerase sigma-70" evidence="5">
    <location>
        <begin position="234"/>
        <end position="260"/>
    </location>
</feature>
<dbReference type="SUPFAM" id="SSF88659">
    <property type="entry name" value="Sigma3 and sigma4 domains of RNA polymerase sigma factors"/>
    <property type="match status" value="1"/>
</dbReference>
<dbReference type="EMBL" id="FUWX01000014">
    <property type="protein sequence ID" value="SJZ89539.1"/>
    <property type="molecule type" value="Genomic_DNA"/>
</dbReference>
<dbReference type="GO" id="GO:0006352">
    <property type="term" value="P:DNA-templated transcription initiation"/>
    <property type="evidence" value="ECO:0007669"/>
    <property type="project" value="InterPro"/>
</dbReference>
<dbReference type="GO" id="GO:0003677">
    <property type="term" value="F:DNA binding"/>
    <property type="evidence" value="ECO:0007669"/>
    <property type="project" value="UniProtKB-KW"/>
</dbReference>